<dbReference type="GO" id="GO:0004672">
    <property type="term" value="F:protein kinase activity"/>
    <property type="evidence" value="ECO:0007669"/>
    <property type="project" value="InterPro"/>
</dbReference>
<name>A0A8H6ZG91_9AGAR</name>
<dbReference type="PROSITE" id="PS00109">
    <property type="entry name" value="PROTEIN_KINASE_TYR"/>
    <property type="match status" value="1"/>
</dbReference>
<dbReference type="OrthoDB" id="5987198at2759"/>
<protein>
    <submittedName>
        <fullName evidence="1">Protein kinase domain-containing protein</fullName>
    </submittedName>
</protein>
<gene>
    <name evidence="1" type="ORF">MSAN_00460600</name>
</gene>
<dbReference type="Gene3D" id="1.10.510.10">
    <property type="entry name" value="Transferase(Phosphotransferase) domain 1"/>
    <property type="match status" value="1"/>
</dbReference>
<dbReference type="SUPFAM" id="SSF56112">
    <property type="entry name" value="Protein kinase-like (PK-like)"/>
    <property type="match status" value="1"/>
</dbReference>
<dbReference type="Proteomes" id="UP000623467">
    <property type="component" value="Unassembled WGS sequence"/>
</dbReference>
<sequence>MTLTSTPMLPAILSGSTPTQLRTLREQFWVDSYEFLLSRGYQLRPRYHPDWVPSWGPKRHPIGDQCDDFLASYTTNALDALCIKDNQKVVLKRVNEKELKIFRHLDALRSDARNHTIPLLDVVPFPGTDWTAFVVMPYCRRFNSPPFHCRDEFVDAMTQYIEGLQFMHEHNVVHFDIAAQNMVIEESRLIPKRLALVQPGLSLWLSRALFLLEKPLFAPSRSSLLLHRFWLVKAFSGRQGVSADSSDAEDVSDDPRALVDGTVQSLLCRCLSTRVGYEPDNRYLPGPGGFSDCRRKFDC</sequence>
<dbReference type="AlphaFoldDB" id="A0A8H6ZG91"/>
<keyword evidence="1" id="KW-0418">Kinase</keyword>
<keyword evidence="2" id="KW-1185">Reference proteome</keyword>
<comment type="caution">
    <text evidence="1">The sequence shown here is derived from an EMBL/GenBank/DDBJ whole genome shotgun (WGS) entry which is preliminary data.</text>
</comment>
<reference evidence="1" key="1">
    <citation type="submission" date="2020-05" db="EMBL/GenBank/DDBJ databases">
        <title>Mycena genomes resolve the evolution of fungal bioluminescence.</title>
        <authorList>
            <person name="Tsai I.J."/>
        </authorList>
    </citation>
    <scope>NUCLEOTIDE SEQUENCE</scope>
    <source>
        <strain evidence="1">160909Yilan</strain>
    </source>
</reference>
<evidence type="ECO:0000313" key="2">
    <source>
        <dbReference type="Proteomes" id="UP000623467"/>
    </source>
</evidence>
<accession>A0A8H6ZG91</accession>
<dbReference type="InterPro" id="IPR011009">
    <property type="entry name" value="Kinase-like_dom_sf"/>
</dbReference>
<organism evidence="1 2">
    <name type="scientific">Mycena sanguinolenta</name>
    <dbReference type="NCBI Taxonomy" id="230812"/>
    <lineage>
        <taxon>Eukaryota</taxon>
        <taxon>Fungi</taxon>
        <taxon>Dikarya</taxon>
        <taxon>Basidiomycota</taxon>
        <taxon>Agaricomycotina</taxon>
        <taxon>Agaricomycetes</taxon>
        <taxon>Agaricomycetidae</taxon>
        <taxon>Agaricales</taxon>
        <taxon>Marasmiineae</taxon>
        <taxon>Mycenaceae</taxon>
        <taxon>Mycena</taxon>
    </lineage>
</organism>
<keyword evidence="1" id="KW-0808">Transferase</keyword>
<dbReference type="EMBL" id="JACAZH010000002">
    <property type="protein sequence ID" value="KAF7375711.1"/>
    <property type="molecule type" value="Genomic_DNA"/>
</dbReference>
<dbReference type="InterPro" id="IPR008266">
    <property type="entry name" value="Tyr_kinase_AS"/>
</dbReference>
<proteinExistence type="predicted"/>
<evidence type="ECO:0000313" key="1">
    <source>
        <dbReference type="EMBL" id="KAF7375711.1"/>
    </source>
</evidence>